<comment type="cofactor">
    <cofactor evidence="1">
        <name>pyridoxal 5'-phosphate</name>
        <dbReference type="ChEBI" id="CHEBI:597326"/>
    </cofactor>
</comment>
<keyword evidence="5" id="KW-1185">Reference proteome</keyword>
<evidence type="ECO:0000259" key="3">
    <source>
        <dbReference type="Pfam" id="PF00291"/>
    </source>
</evidence>
<dbReference type="EMBL" id="JAUFQC010000027">
    <property type="protein sequence ID" value="MDN3611652.1"/>
    <property type="molecule type" value="Genomic_DNA"/>
</dbReference>
<gene>
    <name evidence="4" type="ORF">QWZ16_18805</name>
</gene>
<dbReference type="GO" id="GO:0008838">
    <property type="term" value="F:diaminopropionate ammonia-lyase activity"/>
    <property type="evidence" value="ECO:0007669"/>
    <property type="project" value="UniProtKB-EC"/>
</dbReference>
<dbReference type="PANTHER" id="PTHR42937">
    <property type="match status" value="1"/>
</dbReference>
<dbReference type="EC" id="4.3.1.15" evidence="4"/>
<keyword evidence="4" id="KW-0456">Lyase</keyword>
<dbReference type="InterPro" id="IPR036052">
    <property type="entry name" value="TrpB-like_PALP_sf"/>
</dbReference>
<dbReference type="Pfam" id="PF00291">
    <property type="entry name" value="PALP"/>
    <property type="match status" value="1"/>
</dbReference>
<evidence type="ECO:0000256" key="1">
    <source>
        <dbReference type="ARBA" id="ARBA00001933"/>
    </source>
</evidence>
<dbReference type="Gene3D" id="3.40.50.1100">
    <property type="match status" value="2"/>
</dbReference>
<comment type="caution">
    <text evidence="4">The sequence shown here is derived from an EMBL/GenBank/DDBJ whole genome shotgun (WGS) entry which is preliminary data.</text>
</comment>
<reference evidence="5" key="1">
    <citation type="journal article" date="2019" name="Int. J. Syst. Evol. Microbiol.">
        <title>The Global Catalogue of Microorganisms (GCM) 10K type strain sequencing project: providing services to taxonomists for standard genome sequencing and annotation.</title>
        <authorList>
            <consortium name="The Broad Institute Genomics Platform"/>
            <consortium name="The Broad Institute Genome Sequencing Center for Infectious Disease"/>
            <person name="Wu L."/>
            <person name="Ma J."/>
        </authorList>
    </citation>
    <scope>NUCLEOTIDE SEQUENCE [LARGE SCALE GENOMIC DNA]</scope>
    <source>
        <strain evidence="5">CECT 7398</strain>
    </source>
</reference>
<feature type="domain" description="Tryptophan synthase beta chain-like PALP" evidence="3">
    <location>
        <begin position="27"/>
        <end position="345"/>
    </location>
</feature>
<proteinExistence type="predicted"/>
<evidence type="ECO:0000256" key="2">
    <source>
        <dbReference type="ARBA" id="ARBA00022898"/>
    </source>
</evidence>
<dbReference type="Proteomes" id="UP001238540">
    <property type="component" value="Unassembled WGS sequence"/>
</dbReference>
<organism evidence="4 5">
    <name type="scientific">Vibrio ostreicida</name>
    <dbReference type="NCBI Taxonomy" id="526588"/>
    <lineage>
        <taxon>Bacteria</taxon>
        <taxon>Pseudomonadati</taxon>
        <taxon>Pseudomonadota</taxon>
        <taxon>Gammaproteobacteria</taxon>
        <taxon>Vibrionales</taxon>
        <taxon>Vibrionaceae</taxon>
        <taxon>Vibrio</taxon>
    </lineage>
</organism>
<dbReference type="PANTHER" id="PTHR42937:SF1">
    <property type="entry name" value="DIAMINOPROPIONATE AMMONIA-LYASE"/>
    <property type="match status" value="1"/>
</dbReference>
<name>A0ABT8BXV0_9VIBR</name>
<evidence type="ECO:0000313" key="4">
    <source>
        <dbReference type="EMBL" id="MDN3611652.1"/>
    </source>
</evidence>
<keyword evidence="2" id="KW-0663">Pyridoxal phosphate</keyword>
<evidence type="ECO:0000313" key="5">
    <source>
        <dbReference type="Proteomes" id="UP001238540"/>
    </source>
</evidence>
<dbReference type="NCBIfam" id="NF006058">
    <property type="entry name" value="PRK08206.1"/>
    <property type="match status" value="1"/>
</dbReference>
<dbReference type="SUPFAM" id="SSF53686">
    <property type="entry name" value="Tryptophan synthase beta subunit-like PLP-dependent enzymes"/>
    <property type="match status" value="1"/>
</dbReference>
<protein>
    <submittedName>
        <fullName evidence="4">Diaminopropionate ammonia-lyase</fullName>
        <ecNumber evidence="4">4.3.1.15</ecNumber>
    </submittedName>
</protein>
<dbReference type="InterPro" id="IPR001926">
    <property type="entry name" value="TrpB-like_PALP"/>
</dbReference>
<sequence>MKKKTSDLIEMSSPTKPLAWLTQCSQYEPTPLSEFTSIGKALGCSTCFIKNETSRMGLGSFKALGGTYAVFSLAEEKLQRILKQALSPKDVMSLSQQYLKGQLVCCASAGNHGLSVAKGASLLGIPCEVFISEQVPRVFERRLQQVGAKVIRAGMTYEDSMRNAFDRSQAENVTLITDSSWRGETHYPSLVMQGYSVLAQEMSDEFHRLDQWPTHVVLQAGVGGMAAAVTRHIRECWPVQPQIIVVEPEWANCLQQSVVKGEITSVKGPVSNMGRLDCKAPSLLAFDILKVGANEFVTVTDGQATEAKNRLDGYGIRTTTSGSAGLAHLMFSNVPSSARPLVIVTETQ</sequence>
<accession>A0ABT8BXV0</accession>
<dbReference type="RefSeq" id="WP_170883650.1">
    <property type="nucleotide sequence ID" value="NZ_JABEYA020000014.1"/>
</dbReference>